<dbReference type="AlphaFoldDB" id="A0A254TPL9"/>
<accession>A0A254TPL9</accession>
<feature type="transmembrane region" description="Helical" evidence="1">
    <location>
        <begin position="12"/>
        <end position="32"/>
    </location>
</feature>
<keyword evidence="1" id="KW-1133">Transmembrane helix</keyword>
<feature type="transmembrane region" description="Helical" evidence="1">
    <location>
        <begin position="130"/>
        <end position="149"/>
    </location>
</feature>
<evidence type="ECO:0000313" key="3">
    <source>
        <dbReference type="Proteomes" id="UP000197535"/>
    </source>
</evidence>
<feature type="transmembrane region" description="Helical" evidence="1">
    <location>
        <begin position="155"/>
        <end position="175"/>
    </location>
</feature>
<dbReference type="RefSeq" id="WP_088709398.1">
    <property type="nucleotide sequence ID" value="NZ_LSTO01000001.1"/>
</dbReference>
<comment type="caution">
    <text evidence="2">The sequence shown here is derived from an EMBL/GenBank/DDBJ whole genome shotgun (WGS) entry which is preliminary data.</text>
</comment>
<feature type="transmembrane region" description="Helical" evidence="1">
    <location>
        <begin position="326"/>
        <end position="346"/>
    </location>
</feature>
<keyword evidence="3" id="KW-1185">Reference proteome</keyword>
<name>A0A254TPL9_9BURK</name>
<feature type="transmembrane region" description="Helical" evidence="1">
    <location>
        <begin position="351"/>
        <end position="369"/>
    </location>
</feature>
<feature type="transmembrane region" description="Helical" evidence="1">
    <location>
        <begin position="38"/>
        <end position="58"/>
    </location>
</feature>
<reference evidence="2 3" key="1">
    <citation type="submission" date="2016-02" db="EMBL/GenBank/DDBJ databases">
        <authorList>
            <person name="Wen L."/>
            <person name="He K."/>
            <person name="Yang H."/>
        </authorList>
    </citation>
    <scope>NUCLEOTIDE SEQUENCE [LARGE SCALE GENOMIC DNA]</scope>
    <source>
        <strain evidence="2 3">TSA40</strain>
    </source>
</reference>
<evidence type="ECO:0008006" key="4">
    <source>
        <dbReference type="Google" id="ProtNLM"/>
    </source>
</evidence>
<feature type="transmembrane region" description="Helical" evidence="1">
    <location>
        <begin position="89"/>
        <end position="110"/>
    </location>
</feature>
<protein>
    <recommendedName>
        <fullName evidence="4">MFS transporter</fullName>
    </recommendedName>
</protein>
<dbReference type="InterPro" id="IPR036259">
    <property type="entry name" value="MFS_trans_sf"/>
</dbReference>
<keyword evidence="1" id="KW-0472">Membrane</keyword>
<gene>
    <name evidence="2" type="ORF">AYR66_26860</name>
</gene>
<feature type="transmembrane region" description="Helical" evidence="1">
    <location>
        <begin position="260"/>
        <end position="287"/>
    </location>
</feature>
<evidence type="ECO:0000256" key="1">
    <source>
        <dbReference type="SAM" id="Phobius"/>
    </source>
</evidence>
<dbReference type="OrthoDB" id="8768312at2"/>
<feature type="transmembrane region" description="Helical" evidence="1">
    <location>
        <begin position="65"/>
        <end position="83"/>
    </location>
</feature>
<feature type="transmembrane region" description="Helical" evidence="1">
    <location>
        <begin position="229"/>
        <end position="248"/>
    </location>
</feature>
<dbReference type="SUPFAM" id="SSF103473">
    <property type="entry name" value="MFS general substrate transporter"/>
    <property type="match status" value="1"/>
</dbReference>
<feature type="transmembrane region" description="Helical" evidence="1">
    <location>
        <begin position="195"/>
        <end position="217"/>
    </location>
</feature>
<keyword evidence="1" id="KW-0812">Transmembrane</keyword>
<proteinExistence type="predicted"/>
<dbReference type="EMBL" id="LSTO01000001">
    <property type="protein sequence ID" value="OWW22583.1"/>
    <property type="molecule type" value="Genomic_DNA"/>
</dbReference>
<sequence>MQSHQRNLLPLCALQGAVGSFGGFIGFFVIGAHDLHALFRYTACMLTAAMASTFLAYLLSPRLHIGGAGLVRLGLLVPGLLLLTADGSVALTAIAFGAYLGITWTGRHALEMSLLADAERDAYAARSGTAMIVLSFSATLASTLLLASFSEQSRYVYWLYGALCLFGALFLGKAIPRTEPVTLKDPLAVIRQPRFIACMPIFFLESGLFGISQAMTATGASSALGVASHYGWVTTAAGLAGGAALYMTRKMRNKDNRAHWFGGACLAMSASWLLLGASAWIPLLYIVHSVARAAGSPFLAASQQVLNQCTLDIRGTLADRIFARELVLWMLRMTALFLFWGLALVLTPRQLFLAGAAFLAAAMATEYAIGKALFRDSANANANALQAA</sequence>
<organism evidence="2 3">
    <name type="scientific">Noviherbaspirillum denitrificans</name>
    <dbReference type="NCBI Taxonomy" id="1968433"/>
    <lineage>
        <taxon>Bacteria</taxon>
        <taxon>Pseudomonadati</taxon>
        <taxon>Pseudomonadota</taxon>
        <taxon>Betaproteobacteria</taxon>
        <taxon>Burkholderiales</taxon>
        <taxon>Oxalobacteraceae</taxon>
        <taxon>Noviherbaspirillum</taxon>
    </lineage>
</organism>
<dbReference type="Proteomes" id="UP000197535">
    <property type="component" value="Unassembled WGS sequence"/>
</dbReference>
<evidence type="ECO:0000313" key="2">
    <source>
        <dbReference type="EMBL" id="OWW22583.1"/>
    </source>
</evidence>